<name>A0A2M8Z932_9FIRM</name>
<comment type="caution">
    <text evidence="5">The sequence shown here is derived from an EMBL/GenBank/DDBJ whole genome shotgun (WGS) entry which is preliminary data.</text>
</comment>
<dbReference type="SMART" id="SM01208">
    <property type="entry name" value="G5"/>
    <property type="match status" value="1"/>
</dbReference>
<protein>
    <submittedName>
        <fullName evidence="5">Vancomycin resistance protein YoaR</fullName>
    </submittedName>
</protein>
<evidence type="ECO:0000313" key="5">
    <source>
        <dbReference type="EMBL" id="PJJ29941.1"/>
    </source>
</evidence>
<feature type="signal peptide" evidence="3">
    <location>
        <begin position="1"/>
        <end position="27"/>
    </location>
</feature>
<organism evidence="5 6">
    <name type="scientific">[Clostridium] celerecrescens 18A</name>
    <dbReference type="NCBI Taxonomy" id="1286362"/>
    <lineage>
        <taxon>Bacteria</taxon>
        <taxon>Bacillati</taxon>
        <taxon>Bacillota</taxon>
        <taxon>Clostridia</taxon>
        <taxon>Lachnospirales</taxon>
        <taxon>Lachnospiraceae</taxon>
        <taxon>Lacrimispora</taxon>
    </lineage>
</organism>
<dbReference type="OrthoDB" id="9797191at2"/>
<dbReference type="PROSITE" id="PS51109">
    <property type="entry name" value="G5"/>
    <property type="match status" value="1"/>
</dbReference>
<dbReference type="Proteomes" id="UP000231092">
    <property type="component" value="Unassembled WGS sequence"/>
</dbReference>
<dbReference type="Pfam" id="PF12229">
    <property type="entry name" value="PG_binding_4"/>
    <property type="match status" value="1"/>
</dbReference>
<dbReference type="Pfam" id="PF07501">
    <property type="entry name" value="G5"/>
    <property type="match status" value="1"/>
</dbReference>
<dbReference type="EMBL" id="PGET01000001">
    <property type="protein sequence ID" value="PJJ29941.1"/>
    <property type="molecule type" value="Genomic_DNA"/>
</dbReference>
<dbReference type="InterPro" id="IPR052913">
    <property type="entry name" value="Glycopeptide_resist_protein"/>
</dbReference>
<dbReference type="Pfam" id="PF04294">
    <property type="entry name" value="VanW"/>
    <property type="match status" value="1"/>
</dbReference>
<proteinExistence type="predicted"/>
<evidence type="ECO:0000259" key="4">
    <source>
        <dbReference type="PROSITE" id="PS51109"/>
    </source>
</evidence>
<dbReference type="InterPro" id="IPR011098">
    <property type="entry name" value="G5_dom"/>
</dbReference>
<dbReference type="PANTHER" id="PTHR35788:SF1">
    <property type="entry name" value="EXPORTED PROTEIN"/>
    <property type="match status" value="1"/>
</dbReference>
<accession>A0A2M8Z932</accession>
<keyword evidence="1 3" id="KW-0732">Signal</keyword>
<evidence type="ECO:0000313" key="6">
    <source>
        <dbReference type="Proteomes" id="UP000231092"/>
    </source>
</evidence>
<evidence type="ECO:0000256" key="1">
    <source>
        <dbReference type="ARBA" id="ARBA00022729"/>
    </source>
</evidence>
<feature type="domain" description="G5" evidence="4">
    <location>
        <begin position="366"/>
        <end position="446"/>
    </location>
</feature>
<evidence type="ECO:0000256" key="3">
    <source>
        <dbReference type="SAM" id="SignalP"/>
    </source>
</evidence>
<dbReference type="Gene3D" id="2.20.230.10">
    <property type="entry name" value="Resuscitation-promoting factor rpfb"/>
    <property type="match status" value="1"/>
</dbReference>
<evidence type="ECO:0000256" key="2">
    <source>
        <dbReference type="SAM" id="MobiDB-lite"/>
    </source>
</evidence>
<dbReference type="RefSeq" id="WP_100306253.1">
    <property type="nucleotide sequence ID" value="NZ_PGET01000001.1"/>
</dbReference>
<feature type="region of interest" description="Disordered" evidence="2">
    <location>
        <begin position="454"/>
        <end position="496"/>
    </location>
</feature>
<dbReference type="PANTHER" id="PTHR35788">
    <property type="entry name" value="EXPORTED PROTEIN-RELATED"/>
    <property type="match status" value="1"/>
</dbReference>
<feature type="chain" id="PRO_5038894799" evidence="3">
    <location>
        <begin position="28"/>
        <end position="496"/>
    </location>
</feature>
<dbReference type="InterPro" id="IPR007391">
    <property type="entry name" value="Vancomycin_resist_VanW"/>
</dbReference>
<dbReference type="AlphaFoldDB" id="A0A2M8Z932"/>
<dbReference type="InterPro" id="IPR022029">
    <property type="entry name" value="YoaR-like_PG-bd"/>
</dbReference>
<sequence length="496" mass="52490">MKKKTLSMSLAAIVIAAGIGFLSPAYAMADTLPDGIYVGEYNLGGMTEEEASQKIQDLVNEMENQKITLIVDGQPVETIAKDLGFHWSNPEAVSQAASSWQGGNLIKRYLNKKDIEQNHVIIPLETALDDGSVASFVAEKCAQGVMEPKNAAITRDKGVFVVTPSAIGKTVDVAATKQALDAALANGLKEPVTATAVVVEVNPAITTDDLITIKDVLGTFSTSFSSSGASRSKNLQVGAGKINGHVLMPGETLSGYECMHPFTVENGYATASAYENGQVVDSIGGGVCQIATTIYNAVLRAELEVAQRQNHSMIVGYVKPSEDAAIAGTYKDIKFTNNYSTPIYVEGYTSGKTLTFTIYGKETRPANRTFDFVSETLSVTDPGAPKEIVDPAMPPGSKKQVQSAHKGMKSRLWKVVYVDGVEQSREILHTDTYNPSKAIIKVGPAAPAVAVPAETPGIPVETPPVATPDETVPAETGNAVQEGPQIPEDASLEAGP</sequence>
<reference evidence="5 6" key="1">
    <citation type="submission" date="2017-11" db="EMBL/GenBank/DDBJ databases">
        <title>Understudied soil microbes with underappreciated capabilities: Untangling the Clostridium saccharolyticum group.</title>
        <authorList>
            <person name="Leschine S."/>
        </authorList>
    </citation>
    <scope>NUCLEOTIDE SEQUENCE [LARGE SCALE GENOMIC DNA]</scope>
    <source>
        <strain evidence="5 6">18A</strain>
    </source>
</reference>
<feature type="region of interest" description="Disordered" evidence="2">
    <location>
        <begin position="384"/>
        <end position="404"/>
    </location>
</feature>
<gene>
    <name evidence="5" type="ORF">H171_3508</name>
</gene>